<dbReference type="PANTHER" id="PTHR46093:SF18">
    <property type="entry name" value="FIBRONECTIN TYPE-III DOMAIN-CONTAINING PROTEIN"/>
    <property type="match status" value="1"/>
</dbReference>
<feature type="compositionally biased region" description="Polar residues" evidence="4">
    <location>
        <begin position="390"/>
        <end position="400"/>
    </location>
</feature>
<dbReference type="Gene3D" id="2.120.10.80">
    <property type="entry name" value="Kelch-type beta propeller"/>
    <property type="match status" value="2"/>
</dbReference>
<keyword evidence="3" id="KW-0175">Coiled coil</keyword>
<dbReference type="SUPFAM" id="SSF117281">
    <property type="entry name" value="Kelch motif"/>
    <property type="match status" value="1"/>
</dbReference>
<feature type="region of interest" description="Disordered" evidence="4">
    <location>
        <begin position="508"/>
        <end position="555"/>
    </location>
</feature>
<feature type="region of interest" description="Disordered" evidence="4">
    <location>
        <begin position="466"/>
        <end position="485"/>
    </location>
</feature>
<feature type="region of interest" description="Disordered" evidence="4">
    <location>
        <begin position="350"/>
        <end position="458"/>
    </location>
</feature>
<dbReference type="Pfam" id="PF24681">
    <property type="entry name" value="Kelch_KLHDC2_KLHL20_DRC7"/>
    <property type="match status" value="1"/>
</dbReference>
<dbReference type="EMBL" id="JASJQH010007889">
    <property type="protein sequence ID" value="KAK9700624.1"/>
    <property type="molecule type" value="Genomic_DNA"/>
</dbReference>
<evidence type="ECO:0000256" key="4">
    <source>
        <dbReference type="SAM" id="MobiDB-lite"/>
    </source>
</evidence>
<dbReference type="Proteomes" id="UP001479436">
    <property type="component" value="Unassembled WGS sequence"/>
</dbReference>
<dbReference type="InterPro" id="IPR015915">
    <property type="entry name" value="Kelch-typ_b-propeller"/>
</dbReference>
<feature type="coiled-coil region" evidence="3">
    <location>
        <begin position="1132"/>
        <end position="1296"/>
    </location>
</feature>
<feature type="compositionally biased region" description="Polar residues" evidence="4">
    <location>
        <begin position="415"/>
        <end position="424"/>
    </location>
</feature>
<evidence type="ECO:0000313" key="6">
    <source>
        <dbReference type="Proteomes" id="UP001479436"/>
    </source>
</evidence>
<protein>
    <submittedName>
        <fullName evidence="5">Uncharacterized protein</fullName>
    </submittedName>
</protein>
<evidence type="ECO:0000256" key="1">
    <source>
        <dbReference type="ARBA" id="ARBA00022441"/>
    </source>
</evidence>
<feature type="coiled-coil region" evidence="3">
    <location>
        <begin position="774"/>
        <end position="871"/>
    </location>
</feature>
<sequence length="1300" mass="146771">MPFLAKFSKSTSNSTLWTQKKIYKQSPFPRQDYSICEILDDIYVFAGSMENIPQNDLHIIDSHDLSVEVAKTSGEIPCPRAGHTALNIGRYLLVFGGETTNSRWDDSLYSLNIGSKLWTRLPMQSNSLVGRRDHSAVAIESTMYLFGGQVDDYYFNDLVAFDTKSLSTQTPHWDYIASGYDSPPERACHSAVVYKNQIYIFGGNDVDKSFDDLWCYDPKFNIWSQILAKGGPSKRAGHTACVHNDFMFILGGQDESGQFLNEVYLFHFLERTWFVLPSVHLGSVLPKSIKTCVIQEKIHVLVGEYDSVANQSVVHILDTAKVGGYVELHSGGEYFSNAYEHCGHNGAHEKQIRNYLPPPSPVEYGRSSSNSDNDDYEINRLLTPSPTPLEHNQINGSSGQNPGGIPHISRAHSPSHLQAPSNFTFKGGKPNDVKTSLDSGPPGQYTTTSSTITKSNQLLNTSQRENNHIRSGDSNHLQNSTANSEDTAVKINIERSRDHLRQFATFIPLNTEKVHQPRSTEPGSTRSHALKHPSSNKNTPLNTHRKHPATRTTENIPSLIDSDSKLSSYGQSAPALEVSSKERIQEDTITMRDPTGQRLNSHGMASNISLNSYPENASSIFEERLPNDSDFEEEGKVSGIPPKHLTKQEECSSEILKVSKDTTKHAASKTALWSNVEKMVSERSDCSTKEASISPYLKPLPNDQKDPEKIQLLQALLFLKDQLSKAQAHMTQNCEHAARKISDGEKSRQVALQEAAYLRMKISAIKSSSTEELCKIEQDRVVELEKRLVKALTENQSLVSRIDLQTQVSAKDQENRLLMEENSRNTLNRVVEAEENCRMLREKTTTLEDALKKAQLTASNANTRASKAEATLYAKETEATVILERLASLEETSAQERQARELASNAVSAANERANEAERMWMDAQQEIQALEKESIELRKTIEQKSEELARAHFQAGEMETLWLTTKQQLESLDSISQVFNNSKNHSEEGIEEKLTRANYRVAELEGEVSLLLQVKEESCDVIDRIEKENYALTQKVEDLEKKHYDVQSELSESRLRLADAQDNIYEMKLQLMNSQDLLRAESLELEGARLKITTLANMMQEFSCAGGLDPHRLVALASDKLNIDLKSPEDNIKLRQQLESLQDRLNQTKCHNKELQEKYKNTLQELHTIVEKQQPLIDSEKAAKARVAGDEHEIARLKDQFLAMQVKANSLEELLRQSRPKPSLFNSDSESRIQINQNKVQQLERQLQESEKKSAKMEKDTQRAIKYVRDSESMLRKMKSELQRSQMQVMELTKQTRVM</sequence>
<gene>
    <name evidence="5" type="ORF">K7432_012116</name>
</gene>
<feature type="coiled-coil region" evidence="3">
    <location>
        <begin position="900"/>
        <end position="948"/>
    </location>
</feature>
<name>A0ABR2VSS5_9FUNG</name>
<feature type="compositionally biased region" description="Polar residues" evidence="4">
    <location>
        <begin position="474"/>
        <end position="485"/>
    </location>
</feature>
<evidence type="ECO:0000256" key="2">
    <source>
        <dbReference type="ARBA" id="ARBA00022737"/>
    </source>
</evidence>
<keyword evidence="6" id="KW-1185">Reference proteome</keyword>
<accession>A0ABR2VSS5</accession>
<evidence type="ECO:0000256" key="3">
    <source>
        <dbReference type="SAM" id="Coils"/>
    </source>
</evidence>
<keyword evidence="2" id="KW-0677">Repeat</keyword>
<feature type="compositionally biased region" description="Polar residues" evidence="4">
    <location>
        <begin position="517"/>
        <end position="542"/>
    </location>
</feature>
<dbReference type="InterPro" id="IPR006652">
    <property type="entry name" value="Kelch_1"/>
</dbReference>
<organism evidence="5 6">
    <name type="scientific">Basidiobolus ranarum</name>
    <dbReference type="NCBI Taxonomy" id="34480"/>
    <lineage>
        <taxon>Eukaryota</taxon>
        <taxon>Fungi</taxon>
        <taxon>Fungi incertae sedis</taxon>
        <taxon>Zoopagomycota</taxon>
        <taxon>Entomophthoromycotina</taxon>
        <taxon>Basidiobolomycetes</taxon>
        <taxon>Basidiobolales</taxon>
        <taxon>Basidiobolaceae</taxon>
        <taxon>Basidiobolus</taxon>
    </lineage>
</organism>
<proteinExistence type="predicted"/>
<feature type="compositionally biased region" description="Polar residues" evidence="4">
    <location>
        <begin position="433"/>
        <end position="458"/>
    </location>
</feature>
<dbReference type="PANTHER" id="PTHR46093">
    <property type="entry name" value="ACYL-COA-BINDING DOMAIN-CONTAINING PROTEIN 5"/>
    <property type="match status" value="1"/>
</dbReference>
<feature type="coiled-coil region" evidence="3">
    <location>
        <begin position="988"/>
        <end position="1043"/>
    </location>
</feature>
<evidence type="ECO:0000313" key="5">
    <source>
        <dbReference type="EMBL" id="KAK9700624.1"/>
    </source>
</evidence>
<comment type="caution">
    <text evidence="5">The sequence shown here is derived from an EMBL/GenBank/DDBJ whole genome shotgun (WGS) entry which is preliminary data.</text>
</comment>
<keyword evidence="1" id="KW-0880">Kelch repeat</keyword>
<reference evidence="5 6" key="1">
    <citation type="submission" date="2023-04" db="EMBL/GenBank/DDBJ databases">
        <title>Genome of Basidiobolus ranarum AG-B5.</title>
        <authorList>
            <person name="Stajich J.E."/>
            <person name="Carter-House D."/>
            <person name="Gryganskyi A."/>
        </authorList>
    </citation>
    <scope>NUCLEOTIDE SEQUENCE [LARGE SCALE GENOMIC DNA]</scope>
    <source>
        <strain evidence="5 6">AG-B5</strain>
    </source>
</reference>
<dbReference type="SMART" id="SM00612">
    <property type="entry name" value="Kelch"/>
    <property type="match status" value="3"/>
</dbReference>